<dbReference type="HOGENOM" id="CLU_1106513_0_0_0"/>
<sequence length="251" mass="28595">MKNQLFMEKYYKKILNMDKNNSWKAELKNHSGFNKTPVGIISILLMIFGFFFGCFLLWNAITTENSESLFKAAFISFGIAVFGFILMKIFGKNIKKKYQERITGGKLSLAVMVTANERYLNDSFSIPSAFFYTADNAKRLDINYYRSMDEKLQKIMGGITETPEEKAFYKKLKALESKAATGNHILDVPESIAGTSDSYIWAGSLINAAPKDYFKDYSNTIVPFLILEKSGEKRGWYEKLPVILSSSIWTV</sequence>
<keyword evidence="1" id="KW-0472">Membrane</keyword>
<feature type="transmembrane region" description="Helical" evidence="1">
    <location>
        <begin position="38"/>
        <end position="61"/>
    </location>
</feature>
<keyword evidence="3" id="KW-1185">Reference proteome</keyword>
<evidence type="ECO:0000313" key="3">
    <source>
        <dbReference type="Proteomes" id="UP000000845"/>
    </source>
</evidence>
<protein>
    <submittedName>
        <fullName evidence="2">Uncharacterized protein</fullName>
    </submittedName>
</protein>
<evidence type="ECO:0000256" key="1">
    <source>
        <dbReference type="SAM" id="Phobius"/>
    </source>
</evidence>
<dbReference type="STRING" id="526218.Sterm_0048"/>
<name>D1AJM9_SEBTE</name>
<reference evidence="2 3" key="2">
    <citation type="journal article" date="2010" name="Stand. Genomic Sci.">
        <title>Complete genome sequence of Sebaldella termitidis type strain (NCTC 11300).</title>
        <authorList>
            <person name="Harmon-Smith M."/>
            <person name="Celia L."/>
            <person name="Chertkov O."/>
            <person name="Lapidus A."/>
            <person name="Copeland A."/>
            <person name="Glavina Del Rio T."/>
            <person name="Nolan M."/>
            <person name="Lucas S."/>
            <person name="Tice H."/>
            <person name="Cheng J.F."/>
            <person name="Han C."/>
            <person name="Detter J.C."/>
            <person name="Bruce D."/>
            <person name="Goodwin L."/>
            <person name="Pitluck S."/>
            <person name="Pati A."/>
            <person name="Liolios K."/>
            <person name="Ivanova N."/>
            <person name="Mavromatis K."/>
            <person name="Mikhailova N."/>
            <person name="Chen A."/>
            <person name="Palaniappan K."/>
            <person name="Land M."/>
            <person name="Hauser L."/>
            <person name="Chang Y.J."/>
            <person name="Jeffries C.D."/>
            <person name="Brettin T."/>
            <person name="Goker M."/>
            <person name="Beck B."/>
            <person name="Bristow J."/>
            <person name="Eisen J.A."/>
            <person name="Markowitz V."/>
            <person name="Hugenholtz P."/>
            <person name="Kyrpides N.C."/>
            <person name="Klenk H.P."/>
            <person name="Chen F."/>
        </authorList>
    </citation>
    <scope>NUCLEOTIDE SEQUENCE [LARGE SCALE GENOMIC DNA]</scope>
    <source>
        <strain evidence="3">ATCC 33386 / NCTC 11300</strain>
    </source>
</reference>
<dbReference type="EMBL" id="CP001739">
    <property type="protein sequence ID" value="ACZ06936.1"/>
    <property type="molecule type" value="Genomic_DNA"/>
</dbReference>
<keyword evidence="1" id="KW-0812">Transmembrane</keyword>
<proteinExistence type="predicted"/>
<accession>D1AJM9</accession>
<keyword evidence="1" id="KW-1133">Transmembrane helix</keyword>
<reference evidence="3" key="1">
    <citation type="submission" date="2009-09" db="EMBL/GenBank/DDBJ databases">
        <title>The complete chromosome of Sebaldella termitidis ATCC 33386.</title>
        <authorList>
            <consortium name="US DOE Joint Genome Institute (JGI-PGF)"/>
            <person name="Lucas S."/>
            <person name="Copeland A."/>
            <person name="Lapidus A."/>
            <person name="Glavina del Rio T."/>
            <person name="Dalin E."/>
            <person name="Tice H."/>
            <person name="Bruce D."/>
            <person name="Goodwin L."/>
            <person name="Pitluck S."/>
            <person name="Kyrpides N."/>
            <person name="Mavromatis K."/>
            <person name="Ivanova N."/>
            <person name="Mikhailova N."/>
            <person name="Sims D."/>
            <person name="Meincke L."/>
            <person name="Brettin T."/>
            <person name="Detter J.C."/>
            <person name="Han C."/>
            <person name="Larimer F."/>
            <person name="Land M."/>
            <person name="Hauser L."/>
            <person name="Markowitz V."/>
            <person name="Cheng J.F."/>
            <person name="Hugenholtz P."/>
            <person name="Woyke T."/>
            <person name="Wu D."/>
            <person name="Eisen J.A."/>
        </authorList>
    </citation>
    <scope>NUCLEOTIDE SEQUENCE [LARGE SCALE GENOMIC DNA]</scope>
    <source>
        <strain evidence="3">ATCC 33386 / NCTC 11300</strain>
    </source>
</reference>
<dbReference type="RefSeq" id="WP_012859536.1">
    <property type="nucleotide sequence ID" value="NC_013517.1"/>
</dbReference>
<organism evidence="2 3">
    <name type="scientific">Sebaldella termitidis (strain ATCC 33386 / NCTC 11300)</name>
    <dbReference type="NCBI Taxonomy" id="526218"/>
    <lineage>
        <taxon>Bacteria</taxon>
        <taxon>Fusobacteriati</taxon>
        <taxon>Fusobacteriota</taxon>
        <taxon>Fusobacteriia</taxon>
        <taxon>Fusobacteriales</taxon>
        <taxon>Leptotrichiaceae</taxon>
        <taxon>Sebaldella</taxon>
    </lineage>
</organism>
<evidence type="ECO:0000313" key="2">
    <source>
        <dbReference type="EMBL" id="ACZ06936.1"/>
    </source>
</evidence>
<dbReference type="Proteomes" id="UP000000845">
    <property type="component" value="Chromosome"/>
</dbReference>
<feature type="transmembrane region" description="Helical" evidence="1">
    <location>
        <begin position="73"/>
        <end position="91"/>
    </location>
</feature>
<gene>
    <name evidence="2" type="ordered locus">Sterm_0048</name>
</gene>
<dbReference type="KEGG" id="str:Sterm_0048"/>
<dbReference type="AlphaFoldDB" id="D1AJM9"/>